<comment type="caution">
    <text evidence="4">The sequence shown here is derived from an EMBL/GenBank/DDBJ whole genome shotgun (WGS) entry which is preliminary data.</text>
</comment>
<comment type="subcellular location">
    <subcellularLocation>
        <location evidence="1">Secreted</location>
    </subcellularLocation>
</comment>
<dbReference type="PANTHER" id="PTHR38340:SF1">
    <property type="entry name" value="S-LAYER PROTEIN"/>
    <property type="match status" value="1"/>
</dbReference>
<dbReference type="Pfam" id="PF00353">
    <property type="entry name" value="HemolysinCabind"/>
    <property type="match status" value="8"/>
</dbReference>
<dbReference type="STRING" id="1461694.ATO9_22560"/>
<dbReference type="GO" id="GO:0005576">
    <property type="term" value="C:extracellular region"/>
    <property type="evidence" value="ECO:0007669"/>
    <property type="project" value="UniProtKB-SubCell"/>
</dbReference>
<evidence type="ECO:0000313" key="5">
    <source>
        <dbReference type="Proteomes" id="UP000030004"/>
    </source>
</evidence>
<evidence type="ECO:0000313" key="4">
    <source>
        <dbReference type="EMBL" id="KGM46676.1"/>
    </source>
</evidence>
<dbReference type="InterPro" id="IPR001343">
    <property type="entry name" value="Hemolysn_Ca-bd"/>
</dbReference>
<proteinExistence type="predicted"/>
<name>A0A0A0E6K4_9RHOB</name>
<dbReference type="SUPFAM" id="SSF51120">
    <property type="entry name" value="beta-Roll"/>
    <property type="match status" value="6"/>
</dbReference>
<dbReference type="Proteomes" id="UP000030004">
    <property type="component" value="Unassembled WGS sequence"/>
</dbReference>
<feature type="region of interest" description="Disordered" evidence="3">
    <location>
        <begin position="413"/>
        <end position="463"/>
    </location>
</feature>
<gene>
    <name evidence="4" type="ORF">ATO9_22560</name>
</gene>
<evidence type="ECO:0008006" key="6">
    <source>
        <dbReference type="Google" id="ProtNLM"/>
    </source>
</evidence>
<dbReference type="OrthoDB" id="7926438at2"/>
<evidence type="ECO:0000256" key="1">
    <source>
        <dbReference type="ARBA" id="ARBA00004613"/>
    </source>
</evidence>
<dbReference type="PRINTS" id="PR00313">
    <property type="entry name" value="CABNDNGRPT"/>
</dbReference>
<dbReference type="PANTHER" id="PTHR38340">
    <property type="entry name" value="S-LAYER PROTEIN"/>
    <property type="match status" value="1"/>
</dbReference>
<dbReference type="InterPro" id="IPR018511">
    <property type="entry name" value="Hemolysin-typ_Ca-bd_CS"/>
</dbReference>
<evidence type="ECO:0000256" key="2">
    <source>
        <dbReference type="ARBA" id="ARBA00022525"/>
    </source>
</evidence>
<dbReference type="Gene3D" id="2.150.10.10">
    <property type="entry name" value="Serralysin-like metalloprotease, C-terminal"/>
    <property type="match status" value="5"/>
</dbReference>
<dbReference type="InterPro" id="IPR050557">
    <property type="entry name" value="RTX_toxin/Mannuronan_C5-epim"/>
</dbReference>
<dbReference type="GO" id="GO:0005509">
    <property type="term" value="F:calcium ion binding"/>
    <property type="evidence" value="ECO:0007669"/>
    <property type="project" value="InterPro"/>
</dbReference>
<dbReference type="InterPro" id="IPR011049">
    <property type="entry name" value="Serralysin-like_metalloprot_C"/>
</dbReference>
<protein>
    <recommendedName>
        <fullName evidence="6">Calcium-binding protein</fullName>
    </recommendedName>
</protein>
<dbReference type="RefSeq" id="WP_043754699.1">
    <property type="nucleotide sequence ID" value="NZ_AQQX01000026.1"/>
</dbReference>
<evidence type="ECO:0000256" key="3">
    <source>
        <dbReference type="SAM" id="MobiDB-lite"/>
    </source>
</evidence>
<reference evidence="4 5" key="1">
    <citation type="journal article" date="2015" name="Antonie Van Leeuwenhoek">
        <title>Pseudooceanicola atlanticus gen. nov. sp. nov., isolated from surface seawater of the Atlantic Ocean and reclassification of Oceanicola batsensis, Oceanicola marinus, Oceanicola nitratireducens, Oceanicola nanhaiensis, Oceanicola antarcticus and Oceanicola flagellatus, as Pseudooceanicola batsensis comb. nov., Pseudooceanicola marinus comb. nov., Pseudooceanicola nitratireducens comb. nov., Pseudooceanicola nanhaiensis comb. nov., Pseudooceanicola antarcticus comb. nov., and Pseudooceanicola flagellatus comb. nov.</title>
        <authorList>
            <person name="Lai Q."/>
            <person name="Li G."/>
            <person name="Liu X."/>
            <person name="Du Y."/>
            <person name="Sun F."/>
            <person name="Shao Z."/>
        </authorList>
    </citation>
    <scope>NUCLEOTIDE SEQUENCE [LARGE SCALE GENOMIC DNA]</scope>
    <source>
        <strain evidence="4 5">22II-s11g</strain>
    </source>
</reference>
<keyword evidence="5" id="KW-1185">Reference proteome</keyword>
<dbReference type="PROSITE" id="PS00330">
    <property type="entry name" value="HEMOLYSIN_CALCIUM"/>
    <property type="match status" value="3"/>
</dbReference>
<dbReference type="EMBL" id="AQQX01000026">
    <property type="protein sequence ID" value="KGM46676.1"/>
    <property type="molecule type" value="Genomic_DNA"/>
</dbReference>
<dbReference type="AlphaFoldDB" id="A0A0A0E6K4"/>
<organism evidence="4 5">
    <name type="scientific">Pseudooceanicola atlanticus</name>
    <dbReference type="NCBI Taxonomy" id="1461694"/>
    <lineage>
        <taxon>Bacteria</taxon>
        <taxon>Pseudomonadati</taxon>
        <taxon>Pseudomonadota</taxon>
        <taxon>Alphaproteobacteria</taxon>
        <taxon>Rhodobacterales</taxon>
        <taxon>Paracoccaceae</taxon>
        <taxon>Pseudooceanicola</taxon>
    </lineage>
</organism>
<feature type="compositionally biased region" description="Acidic residues" evidence="3">
    <location>
        <begin position="437"/>
        <end position="449"/>
    </location>
</feature>
<accession>A0A0A0E6K4</accession>
<keyword evidence="2" id="KW-0964">Secreted</keyword>
<dbReference type="eggNOG" id="COG2931">
    <property type="taxonomic scope" value="Bacteria"/>
</dbReference>
<sequence>MALIQGTRAGDVLTGGADHDTIYSAQSNDTLFGEGGNDVLYGGNQNDSLHGGLGDDTLFGGNGRDYLIGVDEIRALSTESNIMRGGAGGDVYVVRSTADKVIEGPDGGYDRIYTIFDVWPLPPALEEVHLGDYFEDGVLKGPTVAIGNEKNNRIFGNFQDNLLKGLDGDDRLYGGEGDADTLNGGRGNDTLEGEQGNILLGGPGDDVYQFSPDSMPKLYREIENAGFDTIMTSSHFRLGENFEGLWVTGNRPWSGYGNQSDNFLKGNNEGNYLFGGEGNDTLEGTGGANKYVMNTALGSDNVDTIAHLSSEEQILLHPDVFGALADQAGNDLDTGSFVTGSSAADADDHIIYDDTTGEFFYDPDGTGAIEQILFARLEYFYLDSFPEPTAKSFKVYEEVGLLINGSGSRDDLIGTPWDDSINGGGNSDELYGLSGDDQLDGGSDSDELYGDTGNDTLLGRDGDDELYGGSGDDLMSGGTGNDTYWIDSVGDVVIEEDTVGTSDLVRSHINIGALHDRVEDLRLLDGAARVGNGNASDNRIFGNDSDNYLRGFDGDDSLDGGWEGDHGDTLKGGAGDDTLEAGEYMMGGSGDDVYYVVRAQNLDAVIIEGANSGTDLVLSNVSYRLGAHVENLELDRGGHNNAIGNKLDNQLEGNQYDNVLNGREGNDTLTGNIGADTFVFSRDLGPNNVDTITDMSGNDTILLHSNVFSALSAGALASSALVFGGAATDGDDRIIYDQTTGQLFYDADGTGAAAQILFAELEDKALIAADMFSVA</sequence>